<dbReference type="Proteomes" id="UP000005519">
    <property type="component" value="Unassembled WGS sequence"/>
</dbReference>
<dbReference type="InterPro" id="IPR016148">
    <property type="entry name" value="Pili_assmbl_chaperone_C"/>
</dbReference>
<reference evidence="14 15" key="1">
    <citation type="submission" date="2009-10" db="EMBL/GenBank/DDBJ databases">
        <authorList>
            <person name="Muzny D."/>
            <person name="Qin X."/>
            <person name="Deng J."/>
            <person name="Jiang H."/>
            <person name="Liu Y."/>
            <person name="Qu J."/>
            <person name="Song X.-Z."/>
            <person name="Zhang L."/>
            <person name="Thornton R."/>
            <person name="Coyle M."/>
            <person name="Francisco L."/>
            <person name="Jackson L."/>
            <person name="Javaid M."/>
            <person name="Korchina V."/>
            <person name="Kovar C."/>
            <person name="Mata R."/>
            <person name="Mathew T."/>
            <person name="Ngo R."/>
            <person name="Nguyen L."/>
            <person name="Nguyen N."/>
            <person name="Okwuonu G."/>
            <person name="Ongeri F."/>
            <person name="Pham C."/>
            <person name="Simmons D."/>
            <person name="Wilczek-Boney K."/>
            <person name="Hale W."/>
            <person name="Jakkamsetti A."/>
            <person name="Pham P."/>
            <person name="Ruth R."/>
            <person name="San Lucas F."/>
            <person name="Warren J."/>
            <person name="Zhang J."/>
            <person name="Zhao Z."/>
            <person name="Zhou C."/>
            <person name="Zhu D."/>
            <person name="Lee S."/>
            <person name="Bess C."/>
            <person name="Blankenburg K."/>
            <person name="Forbes L."/>
            <person name="Fu Q."/>
            <person name="Gubbala S."/>
            <person name="Hirani K."/>
            <person name="Jayaseelan J.C."/>
            <person name="Lara F."/>
            <person name="Munidasa M."/>
            <person name="Palculict T."/>
            <person name="Patil S."/>
            <person name="Pu L.-L."/>
            <person name="Saada N."/>
            <person name="Tang L."/>
            <person name="Weissenberger G."/>
            <person name="Zhu Y."/>
            <person name="Hemphill L."/>
            <person name="Shang Y."/>
            <person name="Youmans B."/>
            <person name="Ayvaz T."/>
            <person name="Ross M."/>
            <person name="Santibanez J."/>
            <person name="Aqrawi P."/>
            <person name="Gross S."/>
            <person name="Joshi V."/>
            <person name="Fowler G."/>
            <person name="Nazareth L."/>
            <person name="Reid J."/>
            <person name="Worley K."/>
            <person name="Petrosino J."/>
            <person name="Highlander S."/>
            <person name="Gibbs R."/>
        </authorList>
    </citation>
    <scope>NUCLEOTIDE SEQUENCE [LARGE SCALE GENOMIC DNA]</scope>
    <source>
        <strain evidence="14 15">ATCC 43325</strain>
    </source>
</reference>
<dbReference type="InterPro" id="IPR018046">
    <property type="entry name" value="Pili_assmbl_chaperone_CS"/>
</dbReference>
<dbReference type="Pfam" id="PF00345">
    <property type="entry name" value="PapD_N"/>
    <property type="match status" value="1"/>
</dbReference>
<dbReference type="InterPro" id="IPR001829">
    <property type="entry name" value="Pili_assmbl_chaperone_bac"/>
</dbReference>
<evidence type="ECO:0000259" key="13">
    <source>
        <dbReference type="Pfam" id="PF02753"/>
    </source>
</evidence>
<accession>C9PPJ3</accession>
<keyword evidence="3" id="KW-1029">Fimbrium biogenesis</keyword>
<dbReference type="PROSITE" id="PS00635">
    <property type="entry name" value="PILI_CHAPERONE"/>
    <property type="match status" value="1"/>
</dbReference>
<evidence type="ECO:0000259" key="12">
    <source>
        <dbReference type="Pfam" id="PF00345"/>
    </source>
</evidence>
<evidence type="ECO:0000256" key="10">
    <source>
        <dbReference type="RuleBase" id="RU003918"/>
    </source>
</evidence>
<evidence type="ECO:0000256" key="1">
    <source>
        <dbReference type="ARBA" id="ARBA00004418"/>
    </source>
</evidence>
<comment type="similarity">
    <text evidence="2 10">Belongs to the periplasmic pilus chaperone family.</text>
</comment>
<evidence type="ECO:0000256" key="3">
    <source>
        <dbReference type="ARBA" id="ARBA00022558"/>
    </source>
</evidence>
<dbReference type="OrthoDB" id="9131059at2"/>
<dbReference type="PANTHER" id="PTHR30251:SF2">
    <property type="entry name" value="FIMBRIAL CHAPERONE YADV-RELATED"/>
    <property type="match status" value="1"/>
</dbReference>
<dbReference type="InterPro" id="IPR050643">
    <property type="entry name" value="Periplasmic_pilus_chap"/>
</dbReference>
<proteinExistence type="inferred from homology"/>
<dbReference type="RefSeq" id="WP_005764003.1">
    <property type="nucleotide sequence ID" value="NZ_GG704811.1"/>
</dbReference>
<comment type="function">
    <text evidence="8">Mediates assembly of pili by forming soluble multimeric complexes with pili subunits as an intermediate step in the assembly process. This protein is involved in type B pili (HifA) assembly.</text>
</comment>
<evidence type="ECO:0000256" key="4">
    <source>
        <dbReference type="ARBA" id="ARBA00022729"/>
    </source>
</evidence>
<dbReference type="Gene3D" id="2.60.40.10">
    <property type="entry name" value="Immunoglobulins"/>
    <property type="match status" value="2"/>
</dbReference>
<evidence type="ECO:0000256" key="8">
    <source>
        <dbReference type="ARBA" id="ARBA00057511"/>
    </source>
</evidence>
<evidence type="ECO:0000313" key="15">
    <source>
        <dbReference type="Proteomes" id="UP000005519"/>
    </source>
</evidence>
<feature type="chain" id="PRO_5002998472" description="Chaperone protein HifB" evidence="11">
    <location>
        <begin position="20"/>
        <end position="235"/>
    </location>
</feature>
<dbReference type="GO" id="GO:0071555">
    <property type="term" value="P:cell wall organization"/>
    <property type="evidence" value="ECO:0007669"/>
    <property type="project" value="InterPro"/>
</dbReference>
<keyword evidence="7" id="KW-0393">Immunoglobulin domain</keyword>
<dbReference type="PRINTS" id="PR00969">
    <property type="entry name" value="CHAPERONPILI"/>
</dbReference>
<dbReference type="PANTHER" id="PTHR30251">
    <property type="entry name" value="PILUS ASSEMBLY CHAPERONE"/>
    <property type="match status" value="1"/>
</dbReference>
<dbReference type="SUPFAM" id="SSF49354">
    <property type="entry name" value="PapD-like"/>
    <property type="match status" value="1"/>
</dbReference>
<comment type="subcellular location">
    <subcellularLocation>
        <location evidence="1 10">Periplasm</location>
    </subcellularLocation>
</comment>
<keyword evidence="4 11" id="KW-0732">Signal</keyword>
<dbReference type="InterPro" id="IPR036316">
    <property type="entry name" value="Pili_assmbl_chap_C_dom_sf"/>
</dbReference>
<evidence type="ECO:0000256" key="11">
    <source>
        <dbReference type="SAM" id="SignalP"/>
    </source>
</evidence>
<gene>
    <name evidence="14" type="ORF">HMPREF0621_0917</name>
</gene>
<feature type="domain" description="Pili assembly chaperone C-terminal" evidence="13">
    <location>
        <begin position="167"/>
        <end position="228"/>
    </location>
</feature>
<dbReference type="STRING" id="667128.HMPREF0621_0917"/>
<evidence type="ECO:0000256" key="9">
    <source>
        <dbReference type="ARBA" id="ARBA00071520"/>
    </source>
</evidence>
<name>C9PPJ3_9PAST</name>
<evidence type="ECO:0000256" key="5">
    <source>
        <dbReference type="ARBA" id="ARBA00022764"/>
    </source>
</evidence>
<dbReference type="InterPro" id="IPR013783">
    <property type="entry name" value="Ig-like_fold"/>
</dbReference>
<keyword evidence="5" id="KW-0574">Periplasm</keyword>
<dbReference type="EMBL" id="ACZR01000010">
    <property type="protein sequence ID" value="EEX50529.1"/>
    <property type="molecule type" value="Genomic_DNA"/>
</dbReference>
<keyword evidence="15" id="KW-1185">Reference proteome</keyword>
<dbReference type="SUPFAM" id="SSF49584">
    <property type="entry name" value="Periplasmic chaperone C-domain"/>
    <property type="match status" value="1"/>
</dbReference>
<dbReference type="FunFam" id="2.60.40.10:FF:000458">
    <property type="entry name" value="Molecular chaperone FimC"/>
    <property type="match status" value="1"/>
</dbReference>
<evidence type="ECO:0000313" key="14">
    <source>
        <dbReference type="EMBL" id="EEX50529.1"/>
    </source>
</evidence>
<keyword evidence="6 10" id="KW-0143">Chaperone</keyword>
<dbReference type="InterPro" id="IPR008962">
    <property type="entry name" value="PapD-like_sf"/>
</dbReference>
<evidence type="ECO:0000256" key="2">
    <source>
        <dbReference type="ARBA" id="ARBA00007399"/>
    </source>
</evidence>
<organism evidence="14 15">
    <name type="scientific">Pasteurella dagmatis ATCC 43325</name>
    <dbReference type="NCBI Taxonomy" id="667128"/>
    <lineage>
        <taxon>Bacteria</taxon>
        <taxon>Pseudomonadati</taxon>
        <taxon>Pseudomonadota</taxon>
        <taxon>Gammaproteobacteria</taxon>
        <taxon>Pasteurellales</taxon>
        <taxon>Pasteurellaceae</taxon>
        <taxon>Pasteurella</taxon>
    </lineage>
</organism>
<sequence>MLKWLFGFFILFFTLSSQANVVILGTRIIYEADKKNISVQLENNSERPALVQAWLDDGRTNVDPSTMKLPFVITPPVSRMDAKSQQVLRIRYTGEPLAQDRESLFYFNLFDIPPKPSKKELEKNPNYLQFAVNNRLKFFFRPSNLPYPVSDAYQKVNWKVNGKTLVVKNPTPYHITYLAIELKQGSKIYKVKNADMVAPFSEASFDLVQPVKGKAEVHWHIINDYGGKHSGQSTL</sequence>
<feature type="domain" description="Pili assembly chaperone N-terminal" evidence="12">
    <location>
        <begin position="21"/>
        <end position="145"/>
    </location>
</feature>
<evidence type="ECO:0000256" key="7">
    <source>
        <dbReference type="ARBA" id="ARBA00023319"/>
    </source>
</evidence>
<dbReference type="AlphaFoldDB" id="C9PPJ3"/>
<dbReference type="Pfam" id="PF02753">
    <property type="entry name" value="PapD_C"/>
    <property type="match status" value="1"/>
</dbReference>
<protein>
    <recommendedName>
        <fullName evidence="9">Chaperone protein HifB</fullName>
    </recommendedName>
</protein>
<dbReference type="InterPro" id="IPR016147">
    <property type="entry name" value="Pili_assmbl_chaperone_N"/>
</dbReference>
<comment type="caution">
    <text evidence="14">The sequence shown here is derived from an EMBL/GenBank/DDBJ whole genome shotgun (WGS) entry which is preliminary data.</text>
</comment>
<evidence type="ECO:0000256" key="6">
    <source>
        <dbReference type="ARBA" id="ARBA00023186"/>
    </source>
</evidence>
<dbReference type="GO" id="GO:0030288">
    <property type="term" value="C:outer membrane-bounded periplasmic space"/>
    <property type="evidence" value="ECO:0007669"/>
    <property type="project" value="InterPro"/>
</dbReference>
<dbReference type="HOGENOM" id="CLU_070768_0_1_6"/>
<feature type="signal peptide" evidence="11">
    <location>
        <begin position="1"/>
        <end position="19"/>
    </location>
</feature>